<protein>
    <submittedName>
        <fullName evidence="2">Uncharacterized protein</fullName>
    </submittedName>
</protein>
<feature type="signal peptide" evidence="1">
    <location>
        <begin position="1"/>
        <end position="18"/>
    </location>
</feature>
<dbReference type="Proteomes" id="UP000271889">
    <property type="component" value="Unassembled WGS sequence"/>
</dbReference>
<gene>
    <name evidence="2" type="ORF">CGOC_LOCUS4383</name>
</gene>
<feature type="chain" id="PRO_5018160715" evidence="1">
    <location>
        <begin position="19"/>
        <end position="180"/>
    </location>
</feature>
<keyword evidence="1" id="KW-0732">Signal</keyword>
<proteinExistence type="predicted"/>
<keyword evidence="3" id="KW-1185">Reference proteome</keyword>
<dbReference type="EMBL" id="UYRV01012076">
    <property type="protein sequence ID" value="VDK58630.1"/>
    <property type="molecule type" value="Genomic_DNA"/>
</dbReference>
<evidence type="ECO:0000313" key="2">
    <source>
        <dbReference type="EMBL" id="VDK58630.1"/>
    </source>
</evidence>
<reference evidence="2 3" key="1">
    <citation type="submission" date="2018-11" db="EMBL/GenBank/DDBJ databases">
        <authorList>
            <consortium name="Pathogen Informatics"/>
        </authorList>
    </citation>
    <scope>NUCLEOTIDE SEQUENCE [LARGE SCALE GENOMIC DNA]</scope>
</reference>
<dbReference type="OrthoDB" id="10489841at2759"/>
<sequence length="180" mass="21199">MIDRMEMLFAMYFLLCWAEKAGVIPVNLQQTSLLWKDTYERMAAFRSTHPNVVTIHPDHLTDISDEVVMEIARSGGFPPPKFSNRSDAIMTDKFVCRWNARVEEDNLKRIKLEEVKASRLEEYETIIKDETEEMPTTSPKEATQDDAYMYVNKRYRRNFNEFWEAERKQIESLKVGLSFA</sequence>
<organism evidence="2 3">
    <name type="scientific">Cylicostephanus goldi</name>
    <name type="common">Nematode worm</name>
    <dbReference type="NCBI Taxonomy" id="71465"/>
    <lineage>
        <taxon>Eukaryota</taxon>
        <taxon>Metazoa</taxon>
        <taxon>Ecdysozoa</taxon>
        <taxon>Nematoda</taxon>
        <taxon>Chromadorea</taxon>
        <taxon>Rhabditida</taxon>
        <taxon>Rhabditina</taxon>
        <taxon>Rhabditomorpha</taxon>
        <taxon>Strongyloidea</taxon>
        <taxon>Strongylidae</taxon>
        <taxon>Cylicostephanus</taxon>
    </lineage>
</organism>
<evidence type="ECO:0000313" key="3">
    <source>
        <dbReference type="Proteomes" id="UP000271889"/>
    </source>
</evidence>
<accession>A0A3P6RUS9</accession>
<name>A0A3P6RUS9_CYLGO</name>
<evidence type="ECO:0000256" key="1">
    <source>
        <dbReference type="SAM" id="SignalP"/>
    </source>
</evidence>
<dbReference type="AlphaFoldDB" id="A0A3P6RUS9"/>